<feature type="binding site" evidence="5">
    <location>
        <position position="305"/>
    </location>
    <ligand>
        <name>FAD</name>
        <dbReference type="ChEBI" id="CHEBI:57692"/>
    </ligand>
</feature>
<keyword evidence="3 5" id="KW-0521">NADP</keyword>
<dbReference type="InterPro" id="IPR036188">
    <property type="entry name" value="FAD/NAD-bd_sf"/>
</dbReference>
<dbReference type="InterPro" id="IPR050097">
    <property type="entry name" value="Ferredoxin-NADP_redctase_2"/>
</dbReference>
<dbReference type="EMBL" id="QEOB01000024">
    <property type="protein sequence ID" value="PVX72483.1"/>
    <property type="molecule type" value="Genomic_DNA"/>
</dbReference>
<evidence type="ECO:0000256" key="3">
    <source>
        <dbReference type="ARBA" id="ARBA00022857"/>
    </source>
</evidence>
<gene>
    <name evidence="7" type="ORF">C7402_12453</name>
</gene>
<organism evidence="7 8">
    <name type="scientific">Paraburkholderia unamae</name>
    <dbReference type="NCBI Taxonomy" id="219649"/>
    <lineage>
        <taxon>Bacteria</taxon>
        <taxon>Pseudomonadati</taxon>
        <taxon>Pseudomonadota</taxon>
        <taxon>Betaproteobacteria</taxon>
        <taxon>Burkholderiales</taxon>
        <taxon>Burkholderiaceae</taxon>
        <taxon>Paraburkholderia</taxon>
    </lineage>
</organism>
<feature type="binding site" evidence="5">
    <location>
        <position position="60"/>
    </location>
    <ligand>
        <name>FAD</name>
        <dbReference type="ChEBI" id="CHEBI:57692"/>
    </ligand>
</feature>
<evidence type="ECO:0000313" key="8">
    <source>
        <dbReference type="Proteomes" id="UP000245712"/>
    </source>
</evidence>
<dbReference type="PANTHER" id="PTHR48105">
    <property type="entry name" value="THIOREDOXIN REDUCTASE 1-RELATED-RELATED"/>
    <property type="match status" value="1"/>
</dbReference>
<feature type="domain" description="FAD/NAD(P)-binding" evidence="6">
    <location>
        <begin position="24"/>
        <end position="307"/>
    </location>
</feature>
<comment type="similarity">
    <text evidence="5">Belongs to the ferredoxin--NADP reductase type 2 family.</text>
</comment>
<feature type="binding site" evidence="5">
    <location>
        <position position="105"/>
    </location>
    <ligand>
        <name>FAD</name>
        <dbReference type="ChEBI" id="CHEBI:57692"/>
    </ligand>
</feature>
<evidence type="ECO:0000313" key="7">
    <source>
        <dbReference type="EMBL" id="PVX72483.1"/>
    </source>
</evidence>
<comment type="cofactor">
    <cofactor evidence="5">
        <name>FAD</name>
        <dbReference type="ChEBI" id="CHEBI:57692"/>
    </cofactor>
    <text evidence="5">Binds 1 FAD per subunit.</text>
</comment>
<dbReference type="EC" id="1.18.1.2" evidence="5"/>
<dbReference type="InterPro" id="IPR023753">
    <property type="entry name" value="FAD/NAD-binding_dom"/>
</dbReference>
<keyword evidence="1 5" id="KW-0285">Flavoprotein</keyword>
<feature type="binding site" evidence="5">
    <location>
        <position position="346"/>
    </location>
    <ligand>
        <name>FAD</name>
        <dbReference type="ChEBI" id="CHEBI:57692"/>
    </ligand>
</feature>
<accession>A0ABX5KGL2</accession>
<evidence type="ECO:0000256" key="5">
    <source>
        <dbReference type="HAMAP-Rule" id="MF_01685"/>
    </source>
</evidence>
<feature type="binding site" evidence="5">
    <location>
        <position position="140"/>
    </location>
    <ligand>
        <name>FAD</name>
        <dbReference type="ChEBI" id="CHEBI:57692"/>
    </ligand>
</feature>
<protein>
    <recommendedName>
        <fullName evidence="5">Ferredoxin--NADP reductase</fullName>
        <shortName evidence="5">FNR</shortName>
        <shortName evidence="5">Fd-NADP(+) reductase</shortName>
        <ecNumber evidence="5">1.18.1.2</ecNumber>
    </recommendedName>
</protein>
<dbReference type="HAMAP" id="MF_01685">
    <property type="entry name" value="FENR2"/>
    <property type="match status" value="1"/>
</dbReference>
<name>A0ABX5KGL2_9BURK</name>
<dbReference type="Proteomes" id="UP000245712">
    <property type="component" value="Unassembled WGS sequence"/>
</dbReference>
<keyword evidence="8" id="KW-1185">Reference proteome</keyword>
<dbReference type="Pfam" id="PF07992">
    <property type="entry name" value="Pyr_redox_2"/>
    <property type="match status" value="1"/>
</dbReference>
<dbReference type="PRINTS" id="PR00368">
    <property type="entry name" value="FADPNR"/>
</dbReference>
<evidence type="ECO:0000256" key="1">
    <source>
        <dbReference type="ARBA" id="ARBA00022630"/>
    </source>
</evidence>
<reference evidence="7 8" key="1">
    <citation type="submission" date="2018-05" db="EMBL/GenBank/DDBJ databases">
        <title>Genomic Encyclopedia of Type Strains, Phase IV (KMG-V): Genome sequencing to study the core and pangenomes of soil and plant-associated prokaryotes.</title>
        <authorList>
            <person name="Whitman W."/>
        </authorList>
    </citation>
    <scope>NUCLEOTIDE SEQUENCE [LARGE SCALE GENOMIC DNA]</scope>
    <source>
        <strain evidence="7 8">SCZa-39</strain>
    </source>
</reference>
<evidence type="ECO:0000256" key="4">
    <source>
        <dbReference type="ARBA" id="ARBA00023002"/>
    </source>
</evidence>
<dbReference type="SUPFAM" id="SSF51905">
    <property type="entry name" value="FAD/NAD(P)-binding domain"/>
    <property type="match status" value="1"/>
</dbReference>
<evidence type="ECO:0000259" key="6">
    <source>
        <dbReference type="Pfam" id="PF07992"/>
    </source>
</evidence>
<dbReference type="InterPro" id="IPR022890">
    <property type="entry name" value="Fd--NADP_Rdtase_type_2"/>
</dbReference>
<comment type="catalytic activity">
    <reaction evidence="5">
        <text>2 reduced [2Fe-2S]-[ferredoxin] + NADP(+) + H(+) = 2 oxidized [2Fe-2S]-[ferredoxin] + NADPH</text>
        <dbReference type="Rhea" id="RHEA:20125"/>
        <dbReference type="Rhea" id="RHEA-COMP:10000"/>
        <dbReference type="Rhea" id="RHEA-COMP:10001"/>
        <dbReference type="ChEBI" id="CHEBI:15378"/>
        <dbReference type="ChEBI" id="CHEBI:33737"/>
        <dbReference type="ChEBI" id="CHEBI:33738"/>
        <dbReference type="ChEBI" id="CHEBI:57783"/>
        <dbReference type="ChEBI" id="CHEBI:58349"/>
        <dbReference type="EC" id="1.18.1.2"/>
    </reaction>
</comment>
<feature type="binding site" evidence="5">
    <location>
        <position position="65"/>
    </location>
    <ligand>
        <name>FAD</name>
        <dbReference type="ChEBI" id="CHEBI:57692"/>
    </ligand>
</feature>
<proteinExistence type="inferred from homology"/>
<keyword evidence="4 5" id="KW-0560">Oxidoreductase</keyword>
<feature type="binding site" evidence="5">
    <location>
        <position position="52"/>
    </location>
    <ligand>
        <name>FAD</name>
        <dbReference type="ChEBI" id="CHEBI:57692"/>
    </ligand>
</feature>
<comment type="caution">
    <text evidence="5">Lacks conserved residue(s) required for the propagation of feature annotation.</text>
</comment>
<keyword evidence="2 5" id="KW-0274">FAD</keyword>
<comment type="subunit">
    <text evidence="5">Homodimer.</text>
</comment>
<dbReference type="RefSeq" id="WP_112175917.1">
    <property type="nucleotide sequence ID" value="NZ_QEOB01000024.1"/>
</dbReference>
<sequence>MNERNAHLPPPTGTTEATETIETDALIIGAGPVGLFQVFELGLQDIHAHVVDSLPVAGGQCAELYPDKPIYDIPAVTMCTGQQLVDALMKQIEPFGATFHLGQEVQVVERRGDGRFFVQTSKGTRFLAKTVFIAAGVGSFQPRTLKVSGIDQYRDTQLFYRVRDPERFRDKDIVVCGGGDSALDWALQLVDIAQSVILLHRRESFRAAPATVAKMQALCEAWRMQSIVGQVSGFDDEGGKLTRIKVTGGDGVTRSLELDCLLVFYGLSPQLGPIAQWGLEIERKQLPVDTARFETSVPGIFAVGDINTYPGKKKLILSGFHEAALAAFGAAHHVFPEKKIHLQYTTTSTHLHKVLGVESPVFD</sequence>
<dbReference type="PRINTS" id="PR00469">
    <property type="entry name" value="PNDRDTASEII"/>
</dbReference>
<evidence type="ECO:0000256" key="2">
    <source>
        <dbReference type="ARBA" id="ARBA00022827"/>
    </source>
</evidence>
<dbReference type="Gene3D" id="3.50.50.60">
    <property type="entry name" value="FAD/NAD(P)-binding domain"/>
    <property type="match status" value="2"/>
</dbReference>
<comment type="caution">
    <text evidence="7">The sequence shown here is derived from an EMBL/GenBank/DDBJ whole genome shotgun (WGS) entry which is preliminary data.</text>
</comment>